<evidence type="ECO:0000256" key="3">
    <source>
        <dbReference type="ARBA" id="ARBA00023125"/>
    </source>
</evidence>
<dbReference type="FunFam" id="1.10.10.10:FF:000001">
    <property type="entry name" value="LysR family transcriptional regulator"/>
    <property type="match status" value="1"/>
</dbReference>
<dbReference type="Gene3D" id="3.40.190.290">
    <property type="match status" value="1"/>
</dbReference>
<dbReference type="OrthoDB" id="110033at2"/>
<evidence type="ECO:0000256" key="2">
    <source>
        <dbReference type="ARBA" id="ARBA00023015"/>
    </source>
</evidence>
<comment type="similarity">
    <text evidence="1">Belongs to the LysR transcriptional regulatory family.</text>
</comment>
<dbReference type="AlphaFoldDB" id="A0A556B1A1"/>
<dbReference type="PROSITE" id="PS50931">
    <property type="entry name" value="HTH_LYSR"/>
    <property type="match status" value="1"/>
</dbReference>
<dbReference type="Pfam" id="PF00126">
    <property type="entry name" value="HTH_1"/>
    <property type="match status" value="1"/>
</dbReference>
<dbReference type="InterPro" id="IPR005119">
    <property type="entry name" value="LysR_subst-bd"/>
</dbReference>
<dbReference type="Pfam" id="PF03466">
    <property type="entry name" value="LysR_substrate"/>
    <property type="match status" value="1"/>
</dbReference>
<evidence type="ECO:0000313" key="6">
    <source>
        <dbReference type="EMBL" id="TSH98949.1"/>
    </source>
</evidence>
<sequence>MSISHAQLKAFHAVATHGGFSRAAEKLFLTQPAVSDQVRKLEEHFGVVLFHRNKRQVRLSELGERLLAITQRLFSAEAQAEELLASYRALQRGTLVLSVDATAHILPYLARFSEAYPGIRLKIVTGNSSQSLQRLLDYQVDIAIVAVLREDERLDFLPLSDDPIVAFVAASHPWAERESVTLAELSELPLILREEGSATRRILEEEMRRAGLAFHQMIEVDGREAAYEVVAAGIGVGIVSKAEFGSDARIRAIPIRDCSQRMQEYMVTLREQASRRIIQTFVEMVSTSPHRPSRAA</sequence>
<dbReference type="Gene3D" id="1.10.10.10">
    <property type="entry name" value="Winged helix-like DNA-binding domain superfamily/Winged helix DNA-binding domain"/>
    <property type="match status" value="1"/>
</dbReference>
<evidence type="ECO:0000256" key="4">
    <source>
        <dbReference type="ARBA" id="ARBA00023163"/>
    </source>
</evidence>
<name>A0A556B1A1_9BURK</name>
<dbReference type="InterPro" id="IPR036390">
    <property type="entry name" value="WH_DNA-bd_sf"/>
</dbReference>
<keyword evidence="2" id="KW-0805">Transcription regulation</keyword>
<organism evidence="6 7">
    <name type="scientific">Verticiella sediminum</name>
    <dbReference type="NCBI Taxonomy" id="1247510"/>
    <lineage>
        <taxon>Bacteria</taxon>
        <taxon>Pseudomonadati</taxon>
        <taxon>Pseudomonadota</taxon>
        <taxon>Betaproteobacteria</taxon>
        <taxon>Burkholderiales</taxon>
        <taxon>Alcaligenaceae</taxon>
        <taxon>Verticiella</taxon>
    </lineage>
</organism>
<accession>A0A556B1A1</accession>
<dbReference type="EMBL" id="VLTJ01000002">
    <property type="protein sequence ID" value="TSH98949.1"/>
    <property type="molecule type" value="Genomic_DNA"/>
</dbReference>
<dbReference type="GO" id="GO:0003700">
    <property type="term" value="F:DNA-binding transcription factor activity"/>
    <property type="evidence" value="ECO:0007669"/>
    <property type="project" value="InterPro"/>
</dbReference>
<dbReference type="InterPro" id="IPR017724">
    <property type="entry name" value="Tscrpt_reg_LysR"/>
</dbReference>
<dbReference type="CDD" id="cd05466">
    <property type="entry name" value="PBP2_LTTR_substrate"/>
    <property type="match status" value="1"/>
</dbReference>
<comment type="caution">
    <text evidence="6">The sequence shown here is derived from an EMBL/GenBank/DDBJ whole genome shotgun (WGS) entry which is preliminary data.</text>
</comment>
<evidence type="ECO:0000256" key="1">
    <source>
        <dbReference type="ARBA" id="ARBA00009437"/>
    </source>
</evidence>
<dbReference type="SUPFAM" id="SSF46785">
    <property type="entry name" value="Winged helix' DNA-binding domain"/>
    <property type="match status" value="1"/>
</dbReference>
<dbReference type="SUPFAM" id="SSF53850">
    <property type="entry name" value="Periplasmic binding protein-like II"/>
    <property type="match status" value="1"/>
</dbReference>
<keyword evidence="3" id="KW-0238">DNA-binding</keyword>
<dbReference type="NCBIfam" id="TIGR03339">
    <property type="entry name" value="phn_lysR"/>
    <property type="match status" value="1"/>
</dbReference>
<dbReference type="RefSeq" id="WP_143946227.1">
    <property type="nucleotide sequence ID" value="NZ_BAABMB010000001.1"/>
</dbReference>
<keyword evidence="7" id="KW-1185">Reference proteome</keyword>
<dbReference type="InterPro" id="IPR036388">
    <property type="entry name" value="WH-like_DNA-bd_sf"/>
</dbReference>
<proteinExistence type="inferred from homology"/>
<reference evidence="6 7" key="1">
    <citation type="submission" date="2019-07" db="EMBL/GenBank/DDBJ databases">
        <title>Qingshengfaniella alkalisoli gen. nov., sp. nov., isolated from saline soil.</title>
        <authorList>
            <person name="Xu L."/>
            <person name="Huang X.-X."/>
            <person name="Sun J.-Q."/>
        </authorList>
    </citation>
    <scope>NUCLEOTIDE SEQUENCE [LARGE SCALE GENOMIC DNA]</scope>
    <source>
        <strain evidence="6 7">DSM 27279</strain>
    </source>
</reference>
<dbReference type="Proteomes" id="UP000318405">
    <property type="component" value="Unassembled WGS sequence"/>
</dbReference>
<evidence type="ECO:0000313" key="7">
    <source>
        <dbReference type="Proteomes" id="UP000318405"/>
    </source>
</evidence>
<dbReference type="InterPro" id="IPR000847">
    <property type="entry name" value="LysR_HTH_N"/>
</dbReference>
<keyword evidence="4" id="KW-0804">Transcription</keyword>
<protein>
    <submittedName>
        <fullName evidence="6">LysR family transcriptional regulator</fullName>
    </submittedName>
</protein>
<dbReference type="PANTHER" id="PTHR30126:SF94">
    <property type="entry name" value="LYSR FAMILY TRANSCRIPTIONAL REGULATOR"/>
    <property type="match status" value="1"/>
</dbReference>
<gene>
    <name evidence="6" type="ORF">FOZ76_00840</name>
</gene>
<dbReference type="PANTHER" id="PTHR30126">
    <property type="entry name" value="HTH-TYPE TRANSCRIPTIONAL REGULATOR"/>
    <property type="match status" value="1"/>
</dbReference>
<evidence type="ECO:0000259" key="5">
    <source>
        <dbReference type="PROSITE" id="PS50931"/>
    </source>
</evidence>
<dbReference type="GO" id="GO:0000976">
    <property type="term" value="F:transcription cis-regulatory region binding"/>
    <property type="evidence" value="ECO:0007669"/>
    <property type="project" value="TreeGrafter"/>
</dbReference>
<feature type="domain" description="HTH lysR-type" evidence="5">
    <location>
        <begin position="1"/>
        <end position="60"/>
    </location>
</feature>
<dbReference type="PRINTS" id="PR00039">
    <property type="entry name" value="HTHLYSR"/>
</dbReference>